<evidence type="ECO:0000256" key="10">
    <source>
        <dbReference type="ARBA" id="ARBA00023159"/>
    </source>
</evidence>
<comment type="subcellular location">
    <subcellularLocation>
        <location evidence="2">Chromosome</location>
        <location evidence="2">Telomere</location>
    </subcellularLocation>
    <subcellularLocation>
        <location evidence="1">Nucleus</location>
    </subcellularLocation>
</comment>
<dbReference type="InterPro" id="IPR014849">
    <property type="entry name" value="EKC/KEOPS_Gon7"/>
</dbReference>
<organism evidence="14 15">
    <name type="scientific">Erysiphe neolycopersici</name>
    <dbReference type="NCBI Taxonomy" id="212602"/>
    <lineage>
        <taxon>Eukaryota</taxon>
        <taxon>Fungi</taxon>
        <taxon>Dikarya</taxon>
        <taxon>Ascomycota</taxon>
        <taxon>Pezizomycotina</taxon>
        <taxon>Leotiomycetes</taxon>
        <taxon>Erysiphales</taxon>
        <taxon>Erysiphaceae</taxon>
        <taxon>Erysiphe</taxon>
    </lineage>
</organism>
<dbReference type="OrthoDB" id="2290221at2759"/>
<evidence type="ECO:0000256" key="12">
    <source>
        <dbReference type="ARBA" id="ARBA00023242"/>
    </source>
</evidence>
<evidence type="ECO:0000256" key="11">
    <source>
        <dbReference type="ARBA" id="ARBA00023163"/>
    </source>
</evidence>
<dbReference type="EMBL" id="MCFK01007431">
    <property type="protein sequence ID" value="RKF57427.1"/>
    <property type="molecule type" value="Genomic_DNA"/>
</dbReference>
<dbReference type="AlphaFoldDB" id="A0A420HJ26"/>
<dbReference type="Pfam" id="PF08738">
    <property type="entry name" value="Gon7"/>
    <property type="match status" value="1"/>
</dbReference>
<keyword evidence="7" id="KW-0819">tRNA processing</keyword>
<evidence type="ECO:0000256" key="3">
    <source>
        <dbReference type="ARBA" id="ARBA00008529"/>
    </source>
</evidence>
<keyword evidence="11" id="KW-0804">Transcription</keyword>
<evidence type="ECO:0000256" key="6">
    <source>
        <dbReference type="ARBA" id="ARBA00022454"/>
    </source>
</evidence>
<keyword evidence="15" id="KW-1185">Reference proteome</keyword>
<comment type="similarity">
    <text evidence="3">Belongs to the GON7 family.</text>
</comment>
<dbReference type="Proteomes" id="UP000286134">
    <property type="component" value="Unassembled WGS sequence"/>
</dbReference>
<evidence type="ECO:0000256" key="8">
    <source>
        <dbReference type="ARBA" id="ARBA00022895"/>
    </source>
</evidence>
<proteinExistence type="inferred from homology"/>
<evidence type="ECO:0000256" key="2">
    <source>
        <dbReference type="ARBA" id="ARBA00004574"/>
    </source>
</evidence>
<gene>
    <name evidence="14" type="ORF">OnM2_074016</name>
</gene>
<keyword evidence="8" id="KW-0779">Telomere</keyword>
<keyword evidence="9" id="KW-0805">Transcription regulation</keyword>
<dbReference type="GO" id="GO:0008033">
    <property type="term" value="P:tRNA processing"/>
    <property type="evidence" value="ECO:0007669"/>
    <property type="project" value="UniProtKB-KW"/>
</dbReference>
<accession>A0A420HJ26</accession>
<sequence length="85" mass="9254">MSSTTPSQSITAVYTSPSESTFACTKALSLNTSPSTEEKKIYLSALKKAIAQMQEEINVELTKRMGNDTAISRHAGTEDTYQSMD</sequence>
<reference evidence="14 15" key="1">
    <citation type="journal article" date="2018" name="BMC Genomics">
        <title>Comparative genome analyses reveal sequence features reflecting distinct modes of host-adaptation between dicot and monocot powdery mildew.</title>
        <authorList>
            <person name="Wu Y."/>
            <person name="Ma X."/>
            <person name="Pan Z."/>
            <person name="Kale S.D."/>
            <person name="Song Y."/>
            <person name="King H."/>
            <person name="Zhang Q."/>
            <person name="Presley C."/>
            <person name="Deng X."/>
            <person name="Wei C.I."/>
            <person name="Xiao S."/>
        </authorList>
    </citation>
    <scope>NUCLEOTIDE SEQUENCE [LARGE SCALE GENOMIC DNA]</scope>
    <source>
        <strain evidence="14">UMSG2</strain>
    </source>
</reference>
<evidence type="ECO:0000256" key="5">
    <source>
        <dbReference type="ARBA" id="ARBA00019746"/>
    </source>
</evidence>
<evidence type="ECO:0000256" key="7">
    <source>
        <dbReference type="ARBA" id="ARBA00022694"/>
    </source>
</evidence>
<comment type="subunit">
    <text evidence="4">Component of the EKC/KEOPS complex composed of at least BUD32, CGI121, GON7, KAE1 and PCC1; the whole complex dimerizes.</text>
</comment>
<protein>
    <recommendedName>
        <fullName evidence="5">EKC/KEOPS complex subunit GON7</fullName>
    </recommendedName>
</protein>
<dbReference type="GO" id="GO:0005634">
    <property type="term" value="C:nucleus"/>
    <property type="evidence" value="ECO:0007669"/>
    <property type="project" value="UniProtKB-SubCell"/>
</dbReference>
<evidence type="ECO:0000256" key="9">
    <source>
        <dbReference type="ARBA" id="ARBA00023015"/>
    </source>
</evidence>
<keyword evidence="6" id="KW-0158">Chromosome</keyword>
<evidence type="ECO:0000313" key="15">
    <source>
        <dbReference type="Proteomes" id="UP000286134"/>
    </source>
</evidence>
<dbReference type="GO" id="GO:0000781">
    <property type="term" value="C:chromosome, telomeric region"/>
    <property type="evidence" value="ECO:0007669"/>
    <property type="project" value="UniProtKB-SubCell"/>
</dbReference>
<keyword evidence="12" id="KW-0539">Nucleus</keyword>
<evidence type="ECO:0000256" key="13">
    <source>
        <dbReference type="ARBA" id="ARBA00025393"/>
    </source>
</evidence>
<comment type="caution">
    <text evidence="14">The sequence shown here is derived from an EMBL/GenBank/DDBJ whole genome shotgun (WGS) entry which is preliminary data.</text>
</comment>
<evidence type="ECO:0000256" key="1">
    <source>
        <dbReference type="ARBA" id="ARBA00004123"/>
    </source>
</evidence>
<evidence type="ECO:0000256" key="4">
    <source>
        <dbReference type="ARBA" id="ARBA00011534"/>
    </source>
</evidence>
<name>A0A420HJ26_9PEZI</name>
<comment type="function">
    <text evidence="13">Component of the EKC/KEOPS complex that is required for the formation of a threonylcarbamoyl group on adenosine at position 37 (t(6)A37) in tRNAs that read codons beginning with adenine. The complex is probably involved in the transfer of the threonylcarbamoyl moiety of threonylcarbamoyl-AMP (TC-AMP) to the N6 group of A37. GON7 likely plays a supporting role to the catalytic subunit KAE1 in the complex. The EKC/KEOPS complex also promotes both telomere uncapping and telomere elongation. The complex is required for efficient recruitment of transcriptional coactivators.</text>
</comment>
<evidence type="ECO:0000313" key="14">
    <source>
        <dbReference type="EMBL" id="RKF57427.1"/>
    </source>
</evidence>
<keyword evidence="10" id="KW-0010">Activator</keyword>